<accession>A0A834JZ40</accession>
<dbReference type="Proteomes" id="UP000600918">
    <property type="component" value="Unassembled WGS sequence"/>
</dbReference>
<evidence type="ECO:0000313" key="1">
    <source>
        <dbReference type="EMBL" id="KAF7396820.1"/>
    </source>
</evidence>
<name>A0A834JZ40_VESPE</name>
<evidence type="ECO:0000313" key="2">
    <source>
        <dbReference type="Proteomes" id="UP000600918"/>
    </source>
</evidence>
<keyword evidence="2" id="KW-1185">Reference proteome</keyword>
<organism evidence="1 2">
    <name type="scientific">Vespula pensylvanica</name>
    <name type="common">Western yellow jacket</name>
    <name type="synonym">Wasp</name>
    <dbReference type="NCBI Taxonomy" id="30213"/>
    <lineage>
        <taxon>Eukaryota</taxon>
        <taxon>Metazoa</taxon>
        <taxon>Ecdysozoa</taxon>
        <taxon>Arthropoda</taxon>
        <taxon>Hexapoda</taxon>
        <taxon>Insecta</taxon>
        <taxon>Pterygota</taxon>
        <taxon>Neoptera</taxon>
        <taxon>Endopterygota</taxon>
        <taxon>Hymenoptera</taxon>
        <taxon>Apocrita</taxon>
        <taxon>Aculeata</taxon>
        <taxon>Vespoidea</taxon>
        <taxon>Vespidae</taxon>
        <taxon>Vespinae</taxon>
        <taxon>Vespula</taxon>
    </lineage>
</organism>
<gene>
    <name evidence="1" type="ORF">H0235_016357</name>
</gene>
<comment type="caution">
    <text evidence="1">The sequence shown here is derived from an EMBL/GenBank/DDBJ whole genome shotgun (WGS) entry which is preliminary data.</text>
</comment>
<proteinExistence type="predicted"/>
<reference evidence="1" key="1">
    <citation type="journal article" date="2020" name="G3 (Bethesda)">
        <title>High-Quality Assemblies for Three Invasive Social Wasps from the &lt;i&gt;Vespula&lt;/i&gt; Genus.</title>
        <authorList>
            <person name="Harrop T.W.R."/>
            <person name="Guhlin J."/>
            <person name="McLaughlin G.M."/>
            <person name="Permina E."/>
            <person name="Stockwell P."/>
            <person name="Gilligan J."/>
            <person name="Le Lec M.F."/>
            <person name="Gruber M.A.M."/>
            <person name="Quinn O."/>
            <person name="Lovegrove M."/>
            <person name="Duncan E.J."/>
            <person name="Remnant E.J."/>
            <person name="Van Eeckhoven J."/>
            <person name="Graham B."/>
            <person name="Knapp R.A."/>
            <person name="Langford K.W."/>
            <person name="Kronenberg Z."/>
            <person name="Press M.O."/>
            <person name="Eacker S.M."/>
            <person name="Wilson-Rankin E.E."/>
            <person name="Purcell J."/>
            <person name="Lester P.J."/>
            <person name="Dearden P.K."/>
        </authorList>
    </citation>
    <scope>NUCLEOTIDE SEQUENCE</scope>
    <source>
        <strain evidence="1">Volc-1</strain>
    </source>
</reference>
<dbReference type="AlphaFoldDB" id="A0A834JZ40"/>
<dbReference type="EMBL" id="JACSDY010000020">
    <property type="protein sequence ID" value="KAF7396820.1"/>
    <property type="molecule type" value="Genomic_DNA"/>
</dbReference>
<protein>
    <submittedName>
        <fullName evidence="1">Uncharacterized protein</fullName>
    </submittedName>
</protein>
<sequence length="137" mass="15481">MRSMYETRYCYGMINIAAYPCRNVGDTSAPIRSYSLQEQNDDEERTRLRCDVIRYCELRMRKDVSLITATKHFSKSLCAIQQKQKLCPITTTSTSTSTSTTITTSTFSPVTVANNDRNAKPTLIPIISIRAAIPERS</sequence>